<reference evidence="1" key="1">
    <citation type="submission" date="2022-06" db="EMBL/GenBank/DDBJ databases">
        <title>Phylogenomic reconstructions and comparative analyses of Kickxellomycotina fungi.</title>
        <authorList>
            <person name="Reynolds N.K."/>
            <person name="Stajich J.E."/>
            <person name="Barry K."/>
            <person name="Grigoriev I.V."/>
            <person name="Crous P."/>
            <person name="Smith M.E."/>
        </authorList>
    </citation>
    <scope>NUCLEOTIDE SEQUENCE</scope>
    <source>
        <strain evidence="1">RSA 2271</strain>
    </source>
</reference>
<feature type="non-terminal residue" evidence="1">
    <location>
        <position position="302"/>
    </location>
</feature>
<evidence type="ECO:0000313" key="2">
    <source>
        <dbReference type="Proteomes" id="UP001145114"/>
    </source>
</evidence>
<keyword evidence="2" id="KW-1185">Reference proteome</keyword>
<evidence type="ECO:0000313" key="1">
    <source>
        <dbReference type="EMBL" id="KAJ1672985.1"/>
    </source>
</evidence>
<accession>A0ACC1HC73</accession>
<sequence>MLKSVKWKERVEALDSLQSHLEAVDINDIEPELIVRQFAKKPGWKENNFQVNGRMYSILKWLSENCLAKFSPGCAALCIPALVDKLGDIKLKQPAADALVAFAERLSLKMVLGQALEPMAKQKSPKVLGDCLGFLDTVLLEFGIAGLPLKQILDFVKGSGLASSNGQVRQKAVTVMGTLRRFVGPPIASLVDDLNPQIKALVDAEFERVSGENPPVPTRRQQQPGVAQKGQGDGEGSSRSAPGKSAADPDTADDDAMDSLFPRVNITQKITPALLRMLNDANWKQRKAGLETLLAILEDAKH</sequence>
<gene>
    <name evidence="1" type="ORF">EV182_006109</name>
</gene>
<comment type="caution">
    <text evidence="1">The sequence shown here is derived from an EMBL/GenBank/DDBJ whole genome shotgun (WGS) entry which is preliminary data.</text>
</comment>
<organism evidence="1 2">
    <name type="scientific">Spiromyces aspiralis</name>
    <dbReference type="NCBI Taxonomy" id="68401"/>
    <lineage>
        <taxon>Eukaryota</taxon>
        <taxon>Fungi</taxon>
        <taxon>Fungi incertae sedis</taxon>
        <taxon>Zoopagomycota</taxon>
        <taxon>Kickxellomycotina</taxon>
        <taxon>Kickxellomycetes</taxon>
        <taxon>Kickxellales</taxon>
        <taxon>Kickxellaceae</taxon>
        <taxon>Spiromyces</taxon>
    </lineage>
</organism>
<proteinExistence type="predicted"/>
<protein>
    <submittedName>
        <fullName evidence="1">Uncharacterized protein</fullName>
    </submittedName>
</protein>
<dbReference type="Proteomes" id="UP001145114">
    <property type="component" value="Unassembled WGS sequence"/>
</dbReference>
<name>A0ACC1HC73_9FUNG</name>
<dbReference type="EMBL" id="JAMZIH010007545">
    <property type="protein sequence ID" value="KAJ1672985.1"/>
    <property type="molecule type" value="Genomic_DNA"/>
</dbReference>